<sequence>MPPRDTWFIRRTVSAPRLRLFCFSHAGGSAADYLPWHPHLGPHVELCAVQLPGRGSRMAETPRDDLPRLVAELLQMLRASDDGLPCAFFGHSLGALLAFELSHALREQSLALPLRLFASGCAAPSVCRLEPPLHRLDDVQLLEQLRGYNGTPPGVLANPDLLGLVLPTLRADFRLVGDYHYRQRPALPVPIHVLAGHDDPHVASADLGAWADETSAGCNYHGFAGDHFFIRPHAAAIRRILLDALATTLAGPARRAAIQWQ</sequence>
<keyword evidence="2" id="KW-0378">Hydrolase</keyword>
<evidence type="ECO:0000313" key="3">
    <source>
        <dbReference type="Proteomes" id="UP000824010"/>
    </source>
</evidence>
<dbReference type="RefSeq" id="WP_217869355.1">
    <property type="nucleotide sequence ID" value="NZ_CP077077.1"/>
</dbReference>
<dbReference type="PANTHER" id="PTHR11487">
    <property type="entry name" value="THIOESTERASE"/>
    <property type="match status" value="1"/>
</dbReference>
<feature type="domain" description="Thioesterase" evidence="1">
    <location>
        <begin position="19"/>
        <end position="239"/>
    </location>
</feature>
<dbReference type="EMBL" id="CP077077">
    <property type="protein sequence ID" value="QXH58651.1"/>
    <property type="molecule type" value="Genomic_DNA"/>
</dbReference>
<keyword evidence="3" id="KW-1185">Reference proteome</keyword>
<accession>A0ABX8NRE7</accession>
<evidence type="ECO:0000313" key="2">
    <source>
        <dbReference type="EMBL" id="QXH58651.1"/>
    </source>
</evidence>
<organism evidence="2 3">
    <name type="scientific">Pseudomonas maumuensis</name>
    <dbReference type="NCBI Taxonomy" id="2842354"/>
    <lineage>
        <taxon>Bacteria</taxon>
        <taxon>Pseudomonadati</taxon>
        <taxon>Pseudomonadota</taxon>
        <taxon>Gammaproteobacteria</taxon>
        <taxon>Pseudomonadales</taxon>
        <taxon>Pseudomonadaceae</taxon>
        <taxon>Pseudomonas</taxon>
    </lineage>
</organism>
<dbReference type="GO" id="GO:0016787">
    <property type="term" value="F:hydrolase activity"/>
    <property type="evidence" value="ECO:0007669"/>
    <property type="project" value="UniProtKB-KW"/>
</dbReference>
<dbReference type="Pfam" id="PF00975">
    <property type="entry name" value="Thioesterase"/>
    <property type="match status" value="1"/>
</dbReference>
<dbReference type="InterPro" id="IPR001031">
    <property type="entry name" value="Thioesterase"/>
</dbReference>
<gene>
    <name evidence="2" type="ORF">KSS90_10750</name>
</gene>
<evidence type="ECO:0000259" key="1">
    <source>
        <dbReference type="Pfam" id="PF00975"/>
    </source>
</evidence>
<dbReference type="InterPro" id="IPR012223">
    <property type="entry name" value="TEII"/>
</dbReference>
<dbReference type="Proteomes" id="UP000824010">
    <property type="component" value="Chromosome"/>
</dbReference>
<protein>
    <submittedName>
        <fullName evidence="2">Alpha/beta fold hydrolase</fullName>
    </submittedName>
</protein>
<reference evidence="2 3" key="1">
    <citation type="journal article" date="2021" name="Microorganisms">
        <title>The Ever-Expanding Pseudomonas Genus: Description of 43 New Species and Partition of the Pseudomonas putida Group.</title>
        <authorList>
            <person name="Girard L."/>
            <person name="Lood C."/>
            <person name="Hofte M."/>
            <person name="Vandamme P."/>
            <person name="Rokni-Zadeh H."/>
            <person name="van Noort V."/>
            <person name="Lavigne R."/>
            <person name="De Mot R."/>
        </authorList>
    </citation>
    <scope>NUCLEOTIDE SEQUENCE [LARGE SCALE GENOMIC DNA]</scope>
    <source>
        <strain evidence="2 3">COW77</strain>
    </source>
</reference>
<name>A0ABX8NRE7_9PSED</name>
<dbReference type="PANTHER" id="PTHR11487:SF0">
    <property type="entry name" value="S-ACYL FATTY ACID SYNTHASE THIOESTERASE, MEDIUM CHAIN"/>
    <property type="match status" value="1"/>
</dbReference>
<proteinExistence type="predicted"/>